<protein>
    <submittedName>
        <fullName evidence="1">NB-ARC domain-containing protein</fullName>
    </submittedName>
</protein>
<dbReference type="Proteomes" id="UP001596174">
    <property type="component" value="Unassembled WGS sequence"/>
</dbReference>
<evidence type="ECO:0000313" key="1">
    <source>
        <dbReference type="EMBL" id="MFC5908767.1"/>
    </source>
</evidence>
<dbReference type="Gene3D" id="3.40.50.300">
    <property type="entry name" value="P-loop containing nucleotide triphosphate hydrolases"/>
    <property type="match status" value="1"/>
</dbReference>
<dbReference type="RefSeq" id="WP_380583994.1">
    <property type="nucleotide sequence ID" value="NZ_JBHSQJ010000064.1"/>
</dbReference>
<organism evidence="1 2">
    <name type="scientific">Streptacidiphilus monticola</name>
    <dbReference type="NCBI Taxonomy" id="2161674"/>
    <lineage>
        <taxon>Bacteria</taxon>
        <taxon>Bacillati</taxon>
        <taxon>Actinomycetota</taxon>
        <taxon>Actinomycetes</taxon>
        <taxon>Kitasatosporales</taxon>
        <taxon>Streptomycetaceae</taxon>
        <taxon>Streptacidiphilus</taxon>
    </lineage>
</organism>
<accession>A0ABW1G5H0</accession>
<dbReference type="PANTHER" id="PTHR47691:SF3">
    <property type="entry name" value="HTH-TYPE TRANSCRIPTIONAL REGULATOR RV0890C-RELATED"/>
    <property type="match status" value="1"/>
</dbReference>
<keyword evidence="2" id="KW-1185">Reference proteome</keyword>
<dbReference type="InterPro" id="IPR027417">
    <property type="entry name" value="P-loop_NTPase"/>
</dbReference>
<dbReference type="EMBL" id="JBHSQJ010000064">
    <property type="protein sequence ID" value="MFC5908767.1"/>
    <property type="molecule type" value="Genomic_DNA"/>
</dbReference>
<gene>
    <name evidence="1" type="ORF">ACFP3V_16285</name>
</gene>
<reference evidence="2" key="1">
    <citation type="journal article" date="2019" name="Int. J. Syst. Evol. Microbiol.">
        <title>The Global Catalogue of Microorganisms (GCM) 10K type strain sequencing project: providing services to taxonomists for standard genome sequencing and annotation.</title>
        <authorList>
            <consortium name="The Broad Institute Genomics Platform"/>
            <consortium name="The Broad Institute Genome Sequencing Center for Infectious Disease"/>
            <person name="Wu L."/>
            <person name="Ma J."/>
        </authorList>
    </citation>
    <scope>NUCLEOTIDE SEQUENCE [LARGE SCALE GENOMIC DNA]</scope>
    <source>
        <strain evidence="2">JCM 4816</strain>
    </source>
</reference>
<dbReference type="PANTHER" id="PTHR47691">
    <property type="entry name" value="REGULATOR-RELATED"/>
    <property type="match status" value="1"/>
</dbReference>
<dbReference type="SUPFAM" id="SSF52540">
    <property type="entry name" value="P-loop containing nucleoside triphosphate hydrolases"/>
    <property type="match status" value="1"/>
</dbReference>
<sequence length="274" mass="29792">MARRLAPGFPDGHFFADLGGTDLAPRDPHHVLSGWLRALGSDVDPRADVDELAGRWRSALHGRRALVLLDNAKDTHQVLPLLPAERSCAVLVTSRDWLPGIPGARTTLLGPLTDREAVDLLTARIGAARVGQDPVAAAELARLCDGIPLAVQIAAARLTARPSWPVGALAVRLRDERRRLDELKAADLTVRAVFHLTYTGLPKPQTDTAIDLRRAFRLLGLAPKEVGLPAAAALLGHPAQDTEEALEQLVDHHLVDSPEPGRYRLHDLLRLYAR</sequence>
<name>A0ABW1G5H0_9ACTN</name>
<proteinExistence type="predicted"/>
<comment type="caution">
    <text evidence="1">The sequence shown here is derived from an EMBL/GenBank/DDBJ whole genome shotgun (WGS) entry which is preliminary data.</text>
</comment>
<evidence type="ECO:0000313" key="2">
    <source>
        <dbReference type="Proteomes" id="UP001596174"/>
    </source>
</evidence>